<proteinExistence type="predicted"/>
<sequence>MTQGNVQIWSLESGYNLHINTCRRRPLFLLVLLSISVFLRQHLHLSRIFHIHLFHLASCLFCFQVSLALLSRDLYLFRYKNGCCCILLCFRCRCRNPRNSRSDKGQRGQRKPDDVPDRERA</sequence>
<comment type="caution">
    <text evidence="3">The sequence shown here is derived from an EMBL/GenBank/DDBJ whole genome shotgun (WGS) entry which is preliminary data.</text>
</comment>
<keyword evidence="2" id="KW-0812">Transmembrane</keyword>
<dbReference type="RefSeq" id="XP_060334061.1">
    <property type="nucleotide sequence ID" value="XM_060466273.1"/>
</dbReference>
<dbReference type="GeneID" id="85349821"/>
<evidence type="ECO:0000256" key="2">
    <source>
        <dbReference type="SAM" id="Phobius"/>
    </source>
</evidence>
<feature type="region of interest" description="Disordered" evidence="1">
    <location>
        <begin position="96"/>
        <end position="121"/>
    </location>
</feature>
<gene>
    <name evidence="3" type="ORF">EV420DRAFT_1188511</name>
</gene>
<protein>
    <submittedName>
        <fullName evidence="3">Uncharacterized protein</fullName>
    </submittedName>
</protein>
<evidence type="ECO:0000313" key="3">
    <source>
        <dbReference type="EMBL" id="KAK0462449.1"/>
    </source>
</evidence>
<evidence type="ECO:0000256" key="1">
    <source>
        <dbReference type="SAM" id="MobiDB-lite"/>
    </source>
</evidence>
<dbReference type="Proteomes" id="UP001175211">
    <property type="component" value="Unassembled WGS sequence"/>
</dbReference>
<name>A0AA39TSN3_ARMTA</name>
<feature type="transmembrane region" description="Helical" evidence="2">
    <location>
        <begin position="49"/>
        <end position="70"/>
    </location>
</feature>
<evidence type="ECO:0000313" key="4">
    <source>
        <dbReference type="Proteomes" id="UP001175211"/>
    </source>
</evidence>
<keyword evidence="2" id="KW-1133">Transmembrane helix</keyword>
<organism evidence="3 4">
    <name type="scientific">Armillaria tabescens</name>
    <name type="common">Ringless honey mushroom</name>
    <name type="synonym">Agaricus tabescens</name>
    <dbReference type="NCBI Taxonomy" id="1929756"/>
    <lineage>
        <taxon>Eukaryota</taxon>
        <taxon>Fungi</taxon>
        <taxon>Dikarya</taxon>
        <taxon>Basidiomycota</taxon>
        <taxon>Agaricomycotina</taxon>
        <taxon>Agaricomycetes</taxon>
        <taxon>Agaricomycetidae</taxon>
        <taxon>Agaricales</taxon>
        <taxon>Marasmiineae</taxon>
        <taxon>Physalacriaceae</taxon>
        <taxon>Desarmillaria</taxon>
    </lineage>
</organism>
<keyword evidence="2" id="KW-0472">Membrane</keyword>
<keyword evidence="4" id="KW-1185">Reference proteome</keyword>
<feature type="transmembrane region" description="Helical" evidence="2">
    <location>
        <begin position="27"/>
        <end position="43"/>
    </location>
</feature>
<feature type="compositionally biased region" description="Basic and acidic residues" evidence="1">
    <location>
        <begin position="100"/>
        <end position="121"/>
    </location>
</feature>
<reference evidence="3" key="1">
    <citation type="submission" date="2023-06" db="EMBL/GenBank/DDBJ databases">
        <authorList>
            <consortium name="Lawrence Berkeley National Laboratory"/>
            <person name="Ahrendt S."/>
            <person name="Sahu N."/>
            <person name="Indic B."/>
            <person name="Wong-Bajracharya J."/>
            <person name="Merenyi Z."/>
            <person name="Ke H.-M."/>
            <person name="Monk M."/>
            <person name="Kocsube S."/>
            <person name="Drula E."/>
            <person name="Lipzen A."/>
            <person name="Balint B."/>
            <person name="Henrissat B."/>
            <person name="Andreopoulos B."/>
            <person name="Martin F.M."/>
            <person name="Harder C.B."/>
            <person name="Rigling D."/>
            <person name="Ford K.L."/>
            <person name="Foster G.D."/>
            <person name="Pangilinan J."/>
            <person name="Papanicolaou A."/>
            <person name="Barry K."/>
            <person name="LaButti K."/>
            <person name="Viragh M."/>
            <person name="Koriabine M."/>
            <person name="Yan M."/>
            <person name="Riley R."/>
            <person name="Champramary S."/>
            <person name="Plett K.L."/>
            <person name="Tsai I.J."/>
            <person name="Slot J."/>
            <person name="Sipos G."/>
            <person name="Plett J."/>
            <person name="Nagy L.G."/>
            <person name="Grigoriev I.V."/>
        </authorList>
    </citation>
    <scope>NUCLEOTIDE SEQUENCE</scope>
    <source>
        <strain evidence="3">CCBAS 213</strain>
    </source>
</reference>
<dbReference type="AlphaFoldDB" id="A0AA39TSN3"/>
<accession>A0AA39TSN3</accession>
<dbReference type="EMBL" id="JAUEPS010000009">
    <property type="protein sequence ID" value="KAK0462449.1"/>
    <property type="molecule type" value="Genomic_DNA"/>
</dbReference>